<evidence type="ECO:0000313" key="4">
    <source>
        <dbReference type="Proteomes" id="UP000827724"/>
    </source>
</evidence>
<feature type="compositionally biased region" description="Basic and acidic residues" evidence="1">
    <location>
        <begin position="178"/>
        <end position="199"/>
    </location>
</feature>
<feature type="chain" id="PRO_5040136758" evidence="2">
    <location>
        <begin position="19"/>
        <end position="736"/>
    </location>
</feature>
<gene>
    <name evidence="3" type="ORF">Trco_002984</name>
</gene>
<organism evidence="3 4">
    <name type="scientific">Trichoderma cornu-damae</name>
    <dbReference type="NCBI Taxonomy" id="654480"/>
    <lineage>
        <taxon>Eukaryota</taxon>
        <taxon>Fungi</taxon>
        <taxon>Dikarya</taxon>
        <taxon>Ascomycota</taxon>
        <taxon>Pezizomycotina</taxon>
        <taxon>Sordariomycetes</taxon>
        <taxon>Hypocreomycetidae</taxon>
        <taxon>Hypocreales</taxon>
        <taxon>Hypocreaceae</taxon>
        <taxon>Trichoderma</taxon>
    </lineage>
</organism>
<keyword evidence="2" id="KW-0732">Signal</keyword>
<evidence type="ECO:0000256" key="1">
    <source>
        <dbReference type="SAM" id="MobiDB-lite"/>
    </source>
</evidence>
<evidence type="ECO:0000256" key="2">
    <source>
        <dbReference type="SAM" id="SignalP"/>
    </source>
</evidence>
<protein>
    <submittedName>
        <fullName evidence="3">Uncharacterized protein</fullName>
    </submittedName>
</protein>
<accession>A0A9P8TYI7</accession>
<proteinExistence type="predicted"/>
<name>A0A9P8TYI7_9HYPO</name>
<dbReference type="OrthoDB" id="10687727at2759"/>
<comment type="caution">
    <text evidence="3">The sequence shown here is derived from an EMBL/GenBank/DDBJ whole genome shotgun (WGS) entry which is preliminary data.</text>
</comment>
<feature type="region of interest" description="Disordered" evidence="1">
    <location>
        <begin position="525"/>
        <end position="551"/>
    </location>
</feature>
<dbReference type="EMBL" id="JAIWOZ010000002">
    <property type="protein sequence ID" value="KAH6609638.1"/>
    <property type="molecule type" value="Genomic_DNA"/>
</dbReference>
<feature type="region of interest" description="Disordered" evidence="1">
    <location>
        <begin position="243"/>
        <end position="263"/>
    </location>
</feature>
<dbReference type="AlphaFoldDB" id="A0A9P8TYI7"/>
<feature type="region of interest" description="Disordered" evidence="1">
    <location>
        <begin position="174"/>
        <end position="215"/>
    </location>
</feature>
<evidence type="ECO:0000313" key="3">
    <source>
        <dbReference type="EMBL" id="KAH6609638.1"/>
    </source>
</evidence>
<feature type="compositionally biased region" description="Gly residues" evidence="1">
    <location>
        <begin position="243"/>
        <end position="252"/>
    </location>
</feature>
<feature type="compositionally biased region" description="Basic and acidic residues" evidence="1">
    <location>
        <begin position="535"/>
        <end position="551"/>
    </location>
</feature>
<reference evidence="3" key="1">
    <citation type="submission" date="2021-08" db="EMBL/GenBank/DDBJ databases">
        <title>Chromosome-Level Trichoderma cornu-damae using Hi-C Data.</title>
        <authorList>
            <person name="Kim C.S."/>
        </authorList>
    </citation>
    <scope>NUCLEOTIDE SEQUENCE</scope>
    <source>
        <strain evidence="3">KA19-0412C</strain>
    </source>
</reference>
<dbReference type="Proteomes" id="UP000827724">
    <property type="component" value="Unassembled WGS sequence"/>
</dbReference>
<feature type="signal peptide" evidence="2">
    <location>
        <begin position="1"/>
        <end position="18"/>
    </location>
</feature>
<keyword evidence="4" id="KW-1185">Reference proteome</keyword>
<dbReference type="AntiFam" id="ANF00098">
    <property type="entry name" value="Shadow ORF (opposite leuC)"/>
</dbReference>
<sequence>MNPAWSLLTACLLHVSLASISEHIKKPDRAHLVSRRDPVIVGLVLKRQGHDALLLQVGLVDARKGLRQDDSRAEVPGLEGGVLAGRALAVVVLRDDEPLLSAVLPQLAELGDGVLGAVEVVGGVDLARFGVDGGVERVGADVGEVALVLEPGPRGGDGVGGAFAGDLDEDAEAGEVGVGERGKGLEEGEAVGGRRDGDRNAGVGLLGEHAEGGDAGLEGGPGPFEAARGGELEVLAGGGLDGVGQGVEGGGAGKRHGGDDLGRGEEVHGFGVAVVPAAEVAVVGGQDGVGRPLGDAVLPLPLADAGAAGVGQQDAPGGLKRRQRAVALQGGADLLAAGGDVEVGGGLEARGGRLLEEALHAGHVLVGAVGAAADEAGRQLLGPPLVPDGVLELGQGGGQVGGEGPVDVGLQLGEVDGDELVVLGALVGLEAEAGVRRRAASGEALQGPDVLNGPAAARGFEVPRRGLGVGEDGRGRAHLGAHVADGGHAGGAQRVDARAEVLDDGAGAAADGQLARQLQDDVLGRDPVAQPAGEPHAEDLWGPELPRRADQGLHGIGAADADRHGAEAAGVGAVAVRPQHHQARQRVVLQHGLVDDARAGRPKVHAVPARRRLQEVEDLLVRPDARGQVVVGAPGPDNQVVAVDAGRDRRPLEAARHELQQRHLRRRVLHVDPVGLQQQVRLAADAAPVVRVAEQRLLHVVQVAVQDLLGQRQALPAEHAPHVGVSGEQLLVGRRQ</sequence>